<feature type="compositionally biased region" description="Basic and acidic residues" evidence="1">
    <location>
        <begin position="279"/>
        <end position="311"/>
    </location>
</feature>
<reference evidence="3" key="1">
    <citation type="submission" date="2021-11" db="EMBL/GenBank/DDBJ databases">
        <authorList>
            <person name="Herlambang A."/>
            <person name="Guo Y."/>
            <person name="Takashima Y."/>
            <person name="Nishizawa T."/>
        </authorList>
    </citation>
    <scope>NUCLEOTIDE SEQUENCE</scope>
    <source>
        <strain evidence="3">E1425</strain>
    </source>
</reference>
<name>A0A9P3HD69_9FUNG</name>
<evidence type="ECO:0000256" key="1">
    <source>
        <dbReference type="SAM" id="MobiDB-lite"/>
    </source>
</evidence>
<keyword evidence="4" id="KW-1185">Reference proteome</keyword>
<evidence type="ECO:0000313" key="4">
    <source>
        <dbReference type="Proteomes" id="UP000827284"/>
    </source>
</evidence>
<feature type="compositionally biased region" description="Polar residues" evidence="1">
    <location>
        <begin position="192"/>
        <end position="272"/>
    </location>
</feature>
<evidence type="ECO:0000256" key="2">
    <source>
        <dbReference type="SAM" id="Phobius"/>
    </source>
</evidence>
<evidence type="ECO:0000313" key="3">
    <source>
        <dbReference type="EMBL" id="GJJ74178.1"/>
    </source>
</evidence>
<feature type="compositionally biased region" description="Low complexity" evidence="1">
    <location>
        <begin position="167"/>
        <end position="180"/>
    </location>
</feature>
<feature type="region of interest" description="Disordered" evidence="1">
    <location>
        <begin position="1"/>
        <end position="60"/>
    </location>
</feature>
<feature type="compositionally biased region" description="Low complexity" evidence="1">
    <location>
        <begin position="45"/>
        <end position="60"/>
    </location>
</feature>
<keyword evidence="2" id="KW-0812">Transmembrane</keyword>
<protein>
    <submittedName>
        <fullName evidence="3">Uncharacterized protein</fullName>
    </submittedName>
</protein>
<proteinExistence type="predicted"/>
<feature type="transmembrane region" description="Helical" evidence="2">
    <location>
        <begin position="67"/>
        <end position="90"/>
    </location>
</feature>
<organism evidence="3 4">
    <name type="scientific">Entomortierella parvispora</name>
    <dbReference type="NCBI Taxonomy" id="205924"/>
    <lineage>
        <taxon>Eukaryota</taxon>
        <taxon>Fungi</taxon>
        <taxon>Fungi incertae sedis</taxon>
        <taxon>Mucoromycota</taxon>
        <taxon>Mortierellomycotina</taxon>
        <taxon>Mortierellomycetes</taxon>
        <taxon>Mortierellales</taxon>
        <taxon>Mortierellaceae</taxon>
        <taxon>Entomortierella</taxon>
    </lineage>
</organism>
<gene>
    <name evidence="3" type="ORF">EMPS_06536</name>
</gene>
<sequence length="422" mass="45225">MTATSWTWQTPTLTQPSLLPSPPPPPTGSSGDSGGAPGSGGSNGSNGSSTNPNDSSSGSKTGLGKGAIIAIAIVAALLLILIPILILWWCRRKRQNDKKYEERTEELKKSIVMDQGGGKRMGSSLPLPRAIPQVPPRHSPVTFYLETPGATPALGGMTLIGHDRSSHSGSSSMPGSSTMSYDERLSVHPSHPSMQSLPSIQSPTMQSPLQMQAQPSIQSLPHPYQQPSRTWSQDGGSVANGGSPSPRTLNPSPRTLNQQHQHSFSDNESTAGPGSVDGYHSDARLSRGGIYDDKHEIMSPDRDPYGHHERSTTSMSYLKSPALTELEHPRSTTTMSYMKSPALTDLEPPMPLMSPMYSPPAHYQHSSTDSAVTANSTLGAPMVQMATKPKRIRMEDMVSPGLINAQLILQQSQKPQKVSSLR</sequence>
<dbReference type="Proteomes" id="UP000827284">
    <property type="component" value="Unassembled WGS sequence"/>
</dbReference>
<dbReference type="AlphaFoldDB" id="A0A9P3HD69"/>
<dbReference type="OrthoDB" id="2400492at2759"/>
<comment type="caution">
    <text evidence="3">The sequence shown here is derived from an EMBL/GenBank/DDBJ whole genome shotgun (WGS) entry which is preliminary data.</text>
</comment>
<feature type="region of interest" description="Disordered" evidence="1">
    <location>
        <begin position="159"/>
        <end position="311"/>
    </location>
</feature>
<feature type="compositionally biased region" description="Low complexity" evidence="1">
    <location>
        <begin position="1"/>
        <end position="18"/>
    </location>
</feature>
<accession>A0A9P3HD69</accession>
<keyword evidence="2" id="KW-1133">Transmembrane helix</keyword>
<feature type="compositionally biased region" description="Gly residues" evidence="1">
    <location>
        <begin position="31"/>
        <end position="44"/>
    </location>
</feature>
<dbReference type="EMBL" id="BQFW01000008">
    <property type="protein sequence ID" value="GJJ74178.1"/>
    <property type="molecule type" value="Genomic_DNA"/>
</dbReference>
<reference evidence="3" key="2">
    <citation type="journal article" date="2022" name="Microbiol. Resour. Announc.">
        <title>Whole-Genome Sequence of Entomortierella parvispora E1425, a Mucoromycotan Fungus Associated with Burkholderiaceae-Related Endosymbiotic Bacteria.</title>
        <authorList>
            <person name="Herlambang A."/>
            <person name="Guo Y."/>
            <person name="Takashima Y."/>
            <person name="Narisawa K."/>
            <person name="Ohta H."/>
            <person name="Nishizawa T."/>
        </authorList>
    </citation>
    <scope>NUCLEOTIDE SEQUENCE</scope>
    <source>
        <strain evidence="3">E1425</strain>
    </source>
</reference>
<keyword evidence="2" id="KW-0472">Membrane</keyword>